<keyword evidence="2" id="KW-1185">Reference proteome</keyword>
<gene>
    <name evidence="1" type="ORF">CAUJ_LOCUS6406</name>
</gene>
<sequence length="66" mass="7469">MTVWMVRLEKLPQAILIAGSKANYSGRKGSRWIGVKFGDNCATREGLREELDHLLHVDSNRKSAEK</sequence>
<dbReference type="EMBL" id="CAJGYM010000016">
    <property type="protein sequence ID" value="CAD6190487.1"/>
    <property type="molecule type" value="Genomic_DNA"/>
</dbReference>
<accession>A0A8S1H553</accession>
<evidence type="ECO:0000313" key="1">
    <source>
        <dbReference type="EMBL" id="CAD6190487.1"/>
    </source>
</evidence>
<evidence type="ECO:0000313" key="2">
    <source>
        <dbReference type="Proteomes" id="UP000835052"/>
    </source>
</evidence>
<dbReference type="AlphaFoldDB" id="A0A8S1H553"/>
<dbReference type="Proteomes" id="UP000835052">
    <property type="component" value="Unassembled WGS sequence"/>
</dbReference>
<proteinExistence type="predicted"/>
<organism evidence="1 2">
    <name type="scientific">Caenorhabditis auriculariae</name>
    <dbReference type="NCBI Taxonomy" id="2777116"/>
    <lineage>
        <taxon>Eukaryota</taxon>
        <taxon>Metazoa</taxon>
        <taxon>Ecdysozoa</taxon>
        <taxon>Nematoda</taxon>
        <taxon>Chromadorea</taxon>
        <taxon>Rhabditida</taxon>
        <taxon>Rhabditina</taxon>
        <taxon>Rhabditomorpha</taxon>
        <taxon>Rhabditoidea</taxon>
        <taxon>Rhabditidae</taxon>
        <taxon>Peloderinae</taxon>
        <taxon>Caenorhabditis</taxon>
    </lineage>
</organism>
<name>A0A8S1H553_9PELO</name>
<reference evidence="1" key="1">
    <citation type="submission" date="2020-10" db="EMBL/GenBank/DDBJ databases">
        <authorList>
            <person name="Kikuchi T."/>
        </authorList>
    </citation>
    <scope>NUCLEOTIDE SEQUENCE</scope>
    <source>
        <strain evidence="1">NKZ352</strain>
    </source>
</reference>
<protein>
    <submittedName>
        <fullName evidence="1">Uncharacterized protein</fullName>
    </submittedName>
</protein>
<comment type="caution">
    <text evidence="1">The sequence shown here is derived from an EMBL/GenBank/DDBJ whole genome shotgun (WGS) entry which is preliminary data.</text>
</comment>